<dbReference type="EMBL" id="FNIJ01000001">
    <property type="protein sequence ID" value="SDN19656.1"/>
    <property type="molecule type" value="Genomic_DNA"/>
</dbReference>
<evidence type="ECO:0000313" key="4">
    <source>
        <dbReference type="EMBL" id="SDN19656.1"/>
    </source>
</evidence>
<accession>A0A1G9ZGE5</accession>
<proteinExistence type="inferred from homology"/>
<gene>
    <name evidence="4" type="ORF">SAMN05216193_101478</name>
</gene>
<dbReference type="PANTHER" id="PTHR30469">
    <property type="entry name" value="MULTIDRUG RESISTANCE PROTEIN MDTA"/>
    <property type="match status" value="1"/>
</dbReference>
<dbReference type="GO" id="GO:1990281">
    <property type="term" value="C:efflux pump complex"/>
    <property type="evidence" value="ECO:0007669"/>
    <property type="project" value="TreeGrafter"/>
</dbReference>
<evidence type="ECO:0000259" key="3">
    <source>
        <dbReference type="Pfam" id="PF25954"/>
    </source>
</evidence>
<name>A0A1G9ZGE5_9PSED</name>
<dbReference type="Pfam" id="PF25954">
    <property type="entry name" value="Beta-barrel_RND_2"/>
    <property type="match status" value="1"/>
</dbReference>
<dbReference type="Proteomes" id="UP000242957">
    <property type="component" value="Unassembled WGS sequence"/>
</dbReference>
<dbReference type="Gene3D" id="2.40.50.100">
    <property type="match status" value="1"/>
</dbReference>
<dbReference type="NCBIfam" id="TIGR01730">
    <property type="entry name" value="RND_mfp"/>
    <property type="match status" value="1"/>
</dbReference>
<dbReference type="InterPro" id="IPR006143">
    <property type="entry name" value="RND_pump_MFP"/>
</dbReference>
<dbReference type="AlphaFoldDB" id="A0A1G9ZGE5"/>
<organism evidence="4 5">
    <name type="scientific">Pseudomonas jinjuensis</name>
    <dbReference type="NCBI Taxonomy" id="198616"/>
    <lineage>
        <taxon>Bacteria</taxon>
        <taxon>Pseudomonadati</taxon>
        <taxon>Pseudomonadota</taxon>
        <taxon>Gammaproteobacteria</taxon>
        <taxon>Pseudomonadales</taxon>
        <taxon>Pseudomonadaceae</taxon>
        <taxon>Pseudomonas</taxon>
    </lineage>
</organism>
<sequence length="382" mass="41783">MRKLLIAVPIFALAAGMMGLWARPDPVPVRVAEVGSGPVETLVANTRAGTVKACRRSRLSFKIGGQVSDLPIQAGQRVKAGDVLMRLRQDDLQARADEAQARLDGQRNRREQSCRQAQRDGRDLQRLQHLAERKLASVDLLDQSATRASLSRLQCEGSAALIREAEASLDLQLSLLDQATLRAPFAGVVAEINGEPGEVVTPSPPGIPTPPAVDLIDDQCLYVEAPIDEVDAARVRPGMPVRITLDALGERVFEGEVRRIAPFVRELEKQARTVDVEVRFARVPGDVILLTGYSADVEILLQQRPRTLRVPTESVFDDGRVLRLDPSGHLSEQTVEIGLSNWRWSEVTAGLDSGDRVIVGQDREGLKDGTLVTAIDGRETQR</sequence>
<dbReference type="GO" id="GO:0015562">
    <property type="term" value="F:efflux transmembrane transporter activity"/>
    <property type="evidence" value="ECO:0007669"/>
    <property type="project" value="TreeGrafter"/>
</dbReference>
<dbReference type="RefSeq" id="WP_084313211.1">
    <property type="nucleotide sequence ID" value="NZ_FNIJ01000001.1"/>
</dbReference>
<comment type="similarity">
    <text evidence="1">Belongs to the membrane fusion protein (MFP) (TC 8.A.1) family.</text>
</comment>
<dbReference type="PANTHER" id="PTHR30469:SF15">
    <property type="entry name" value="HLYD FAMILY OF SECRETION PROTEINS"/>
    <property type="match status" value="1"/>
</dbReference>
<dbReference type="STRING" id="198616.SAMN05216193_101478"/>
<dbReference type="OrthoDB" id="9806939at2"/>
<dbReference type="SUPFAM" id="SSF111369">
    <property type="entry name" value="HlyD-like secretion proteins"/>
    <property type="match status" value="1"/>
</dbReference>
<evidence type="ECO:0000313" key="5">
    <source>
        <dbReference type="Proteomes" id="UP000242957"/>
    </source>
</evidence>
<keyword evidence="5" id="KW-1185">Reference proteome</keyword>
<reference evidence="5" key="1">
    <citation type="submission" date="2016-10" db="EMBL/GenBank/DDBJ databases">
        <authorList>
            <person name="Varghese N."/>
            <person name="Submissions S."/>
        </authorList>
    </citation>
    <scope>NUCLEOTIDE SEQUENCE [LARGE SCALE GENOMIC DNA]</scope>
    <source>
        <strain evidence="5">JCM 21621</strain>
    </source>
</reference>
<feature type="domain" description="CusB-like beta-barrel" evidence="3">
    <location>
        <begin position="223"/>
        <end position="279"/>
    </location>
</feature>
<dbReference type="Gene3D" id="2.40.420.20">
    <property type="match status" value="1"/>
</dbReference>
<evidence type="ECO:0000256" key="2">
    <source>
        <dbReference type="SAM" id="MobiDB-lite"/>
    </source>
</evidence>
<dbReference type="InterPro" id="IPR058792">
    <property type="entry name" value="Beta-barrel_RND_2"/>
</dbReference>
<protein>
    <submittedName>
        <fullName evidence="4">HlyD family secretion protein</fullName>
    </submittedName>
</protein>
<feature type="region of interest" description="Disordered" evidence="2">
    <location>
        <begin position="100"/>
        <end position="121"/>
    </location>
</feature>
<dbReference type="Gene3D" id="2.40.30.170">
    <property type="match status" value="1"/>
</dbReference>
<evidence type="ECO:0000256" key="1">
    <source>
        <dbReference type="ARBA" id="ARBA00009477"/>
    </source>
</evidence>